<accession>A0A930Y8P9</accession>
<dbReference type="RefSeq" id="WP_194504547.1">
    <property type="nucleotide sequence ID" value="NZ_JADIVZ010000010.1"/>
</dbReference>
<dbReference type="Pfam" id="PF00171">
    <property type="entry name" value="Aldedh"/>
    <property type="match status" value="1"/>
</dbReference>
<dbReference type="InterPro" id="IPR016163">
    <property type="entry name" value="Ald_DH_C"/>
</dbReference>
<evidence type="ECO:0000313" key="5">
    <source>
        <dbReference type="Proteomes" id="UP000656804"/>
    </source>
</evidence>
<organism evidence="4 5">
    <name type="scientific">Nocardioides acrostichi</name>
    <dbReference type="NCBI Taxonomy" id="2784339"/>
    <lineage>
        <taxon>Bacteria</taxon>
        <taxon>Bacillati</taxon>
        <taxon>Actinomycetota</taxon>
        <taxon>Actinomycetes</taxon>
        <taxon>Propionibacteriales</taxon>
        <taxon>Nocardioidaceae</taxon>
        <taxon>Nocardioides</taxon>
    </lineage>
</organism>
<dbReference type="Gene3D" id="3.40.605.10">
    <property type="entry name" value="Aldehyde Dehydrogenase, Chain A, domain 1"/>
    <property type="match status" value="1"/>
</dbReference>
<dbReference type="PANTHER" id="PTHR43353:SF3">
    <property type="entry name" value="ALDEHYDE DEHYDROGENASE-RELATED"/>
    <property type="match status" value="1"/>
</dbReference>
<dbReference type="InterPro" id="IPR050740">
    <property type="entry name" value="Aldehyde_DH_Superfamily"/>
</dbReference>
<evidence type="ECO:0000256" key="1">
    <source>
        <dbReference type="ARBA" id="ARBA00023002"/>
    </source>
</evidence>
<dbReference type="Proteomes" id="UP000656804">
    <property type="component" value="Unassembled WGS sequence"/>
</dbReference>
<feature type="domain" description="Aldehyde dehydrogenase" evidence="3">
    <location>
        <begin position="10"/>
        <end position="439"/>
    </location>
</feature>
<dbReference type="AlphaFoldDB" id="A0A930Y8P9"/>
<feature type="region of interest" description="Disordered" evidence="2">
    <location>
        <begin position="470"/>
        <end position="502"/>
    </location>
</feature>
<dbReference type="PANTHER" id="PTHR43353">
    <property type="entry name" value="SUCCINATE-SEMIALDEHYDE DEHYDROGENASE, MITOCHONDRIAL"/>
    <property type="match status" value="1"/>
</dbReference>
<feature type="compositionally biased region" description="Basic and acidic residues" evidence="2">
    <location>
        <begin position="470"/>
        <end position="482"/>
    </location>
</feature>
<proteinExistence type="predicted"/>
<dbReference type="InterPro" id="IPR016162">
    <property type="entry name" value="Ald_DH_N"/>
</dbReference>
<dbReference type="Gene3D" id="3.40.309.10">
    <property type="entry name" value="Aldehyde Dehydrogenase, Chain A, domain 2"/>
    <property type="match status" value="1"/>
</dbReference>
<dbReference type="SUPFAM" id="SSF53720">
    <property type="entry name" value="ALDH-like"/>
    <property type="match status" value="1"/>
</dbReference>
<evidence type="ECO:0000259" key="3">
    <source>
        <dbReference type="Pfam" id="PF00171"/>
    </source>
</evidence>
<keyword evidence="5" id="KW-1185">Reference proteome</keyword>
<protein>
    <submittedName>
        <fullName evidence="4">Aldehyde dehydrogenase family protein</fullName>
    </submittedName>
</protein>
<comment type="caution">
    <text evidence="4">The sequence shown here is derived from an EMBL/GenBank/DDBJ whole genome shotgun (WGS) entry which is preliminary data.</text>
</comment>
<gene>
    <name evidence="4" type="ORF">ISG29_16520</name>
</gene>
<evidence type="ECO:0000313" key="4">
    <source>
        <dbReference type="EMBL" id="MBF4163296.1"/>
    </source>
</evidence>
<name>A0A930Y8P9_9ACTN</name>
<dbReference type="InterPro" id="IPR016161">
    <property type="entry name" value="Ald_DH/histidinol_DH"/>
</dbReference>
<dbReference type="GO" id="GO:0016620">
    <property type="term" value="F:oxidoreductase activity, acting on the aldehyde or oxo group of donors, NAD or NADP as acceptor"/>
    <property type="evidence" value="ECO:0007669"/>
    <property type="project" value="InterPro"/>
</dbReference>
<evidence type="ECO:0000256" key="2">
    <source>
        <dbReference type="SAM" id="MobiDB-lite"/>
    </source>
</evidence>
<dbReference type="InterPro" id="IPR015590">
    <property type="entry name" value="Aldehyde_DH_dom"/>
</dbReference>
<sequence length="502" mass="52862">MSTTPLPTSFAPRTGEQVTAHEASTSGQVAAAAQRAAEAFTALRTTSPAQRRDWLRAVADSLEAHREELAHLADEETALGLDRLTTEIERTVGTLRFYGDVAREGSFLELAIDDQPPLARINQGMGPVAVFGASNFPFVLGVVGHDTSSAIAAGCPVVAKAHDAHLGLSLRLAELVEKALADAGAPTGTFGMVVGFDAGVELVRHEAISAVAFTGSEAGGRAIWRAAQEREIPVPVYAEMGTVNAVVVTPAAVPDLASIAEGFVNCYTNCSGQYCSKPGLFFAPRGSDAAAHVARALEAASPQPIMLTEAIADSVRAGLAAMSEEGAEVVLRVGDDDRGWSAPAAVLSTPSSAIFEGSRLLEETFGAVAVVTEYDDEQELSRALEVMQSALIAAVWTPETGPDDLAPQVIEQLSRKVGRVVTNGWTTGANASWGMQHGGPWPATSNPQGTSIGAASLNRFVRPVSFQSTREEWLPEGARRENPWQVTRRVNGVLEPSPHVAR</sequence>
<dbReference type="EMBL" id="JADIVZ010000010">
    <property type="protein sequence ID" value="MBF4163296.1"/>
    <property type="molecule type" value="Genomic_DNA"/>
</dbReference>
<reference evidence="4" key="1">
    <citation type="submission" date="2020-11" db="EMBL/GenBank/DDBJ databases">
        <title>Nocardioides sp. CBS4Y-1, whole genome shotgun sequence.</title>
        <authorList>
            <person name="Tuo L."/>
        </authorList>
    </citation>
    <scope>NUCLEOTIDE SEQUENCE</scope>
    <source>
        <strain evidence="4">CBS4Y-1</strain>
    </source>
</reference>
<keyword evidence="1" id="KW-0560">Oxidoreductase</keyword>